<organism evidence="1 2">
    <name type="scientific">Cetraspora pellucida</name>
    <dbReference type="NCBI Taxonomy" id="1433469"/>
    <lineage>
        <taxon>Eukaryota</taxon>
        <taxon>Fungi</taxon>
        <taxon>Fungi incertae sedis</taxon>
        <taxon>Mucoromycota</taxon>
        <taxon>Glomeromycotina</taxon>
        <taxon>Glomeromycetes</taxon>
        <taxon>Diversisporales</taxon>
        <taxon>Gigasporaceae</taxon>
        <taxon>Cetraspora</taxon>
    </lineage>
</organism>
<protein>
    <submittedName>
        <fullName evidence="1">2791_t:CDS:1</fullName>
    </submittedName>
</protein>
<comment type="caution">
    <text evidence="1">The sequence shown here is derived from an EMBL/GenBank/DDBJ whole genome shotgun (WGS) entry which is preliminary data.</text>
</comment>
<dbReference type="EMBL" id="CAJVPW010002653">
    <property type="protein sequence ID" value="CAG8510832.1"/>
    <property type="molecule type" value="Genomic_DNA"/>
</dbReference>
<keyword evidence="2" id="KW-1185">Reference proteome</keyword>
<sequence length="39" mass="4017">AVLFLAAVAVAKPAPHEKRVAAPANGMQISSFLLLAETL</sequence>
<proteinExistence type="predicted"/>
<evidence type="ECO:0000313" key="1">
    <source>
        <dbReference type="EMBL" id="CAG8510832.1"/>
    </source>
</evidence>
<reference evidence="1" key="1">
    <citation type="submission" date="2021-06" db="EMBL/GenBank/DDBJ databases">
        <authorList>
            <person name="Kallberg Y."/>
            <person name="Tangrot J."/>
            <person name="Rosling A."/>
        </authorList>
    </citation>
    <scope>NUCLEOTIDE SEQUENCE</scope>
    <source>
        <strain evidence="1">28 12/20/2015</strain>
    </source>
</reference>
<gene>
    <name evidence="1" type="ORF">SPELUC_LOCUS3469</name>
</gene>
<evidence type="ECO:0000313" key="2">
    <source>
        <dbReference type="Proteomes" id="UP000789366"/>
    </source>
</evidence>
<dbReference type="Proteomes" id="UP000789366">
    <property type="component" value="Unassembled WGS sequence"/>
</dbReference>
<name>A0ACA9L805_9GLOM</name>
<feature type="non-terminal residue" evidence="1">
    <location>
        <position position="1"/>
    </location>
</feature>
<accession>A0ACA9L805</accession>